<evidence type="ECO:0000313" key="2">
    <source>
        <dbReference type="EMBL" id="MBY8883957.1"/>
    </source>
</evidence>
<comment type="caution">
    <text evidence="2">The sequence shown here is derived from an EMBL/GenBank/DDBJ whole genome shotgun (WGS) entry which is preliminary data.</text>
</comment>
<dbReference type="EMBL" id="JAINVZ010000002">
    <property type="protein sequence ID" value="MBY8883957.1"/>
    <property type="molecule type" value="Genomic_DNA"/>
</dbReference>
<feature type="coiled-coil region" evidence="1">
    <location>
        <begin position="73"/>
        <end position="100"/>
    </location>
</feature>
<name>A0ABS7QL91_9ACTN</name>
<dbReference type="Proteomes" id="UP001198565">
    <property type="component" value="Unassembled WGS sequence"/>
</dbReference>
<evidence type="ECO:0000313" key="3">
    <source>
        <dbReference type="Proteomes" id="UP001198565"/>
    </source>
</evidence>
<keyword evidence="3" id="KW-1185">Reference proteome</keyword>
<organism evidence="2 3">
    <name type="scientific">Streptantibioticus parmotrematis</name>
    <dbReference type="NCBI Taxonomy" id="2873249"/>
    <lineage>
        <taxon>Bacteria</taxon>
        <taxon>Bacillati</taxon>
        <taxon>Actinomycetota</taxon>
        <taxon>Actinomycetes</taxon>
        <taxon>Kitasatosporales</taxon>
        <taxon>Streptomycetaceae</taxon>
        <taxon>Streptantibioticus</taxon>
    </lineage>
</organism>
<keyword evidence="1" id="KW-0175">Coiled coil</keyword>
<evidence type="ECO:0008006" key="4">
    <source>
        <dbReference type="Google" id="ProtNLM"/>
    </source>
</evidence>
<sequence>MTLGLAVLGGAAAGCGIRATAVPVDAGPAPTRVSCALPRATAPGDTSGLTSVEVYLVCSQRVSPVQRAVPEKALNQSDRLTAAQLLLAELERKPDQAEEKGGFATEVPGGLQVVGPATGDPAATLRLDQDPDDLPSYAMGQLVCTFAGTPAGDTGRTVVLGGPDPHVPPRRYTCDETMRTVPDAGTTAGKPAS</sequence>
<accession>A0ABS7QL91</accession>
<protein>
    <recommendedName>
        <fullName evidence="4">Lipoprotein</fullName>
    </recommendedName>
</protein>
<evidence type="ECO:0000256" key="1">
    <source>
        <dbReference type="SAM" id="Coils"/>
    </source>
</evidence>
<gene>
    <name evidence="2" type="ORF">K7472_03755</name>
</gene>
<proteinExistence type="predicted"/>
<reference evidence="2 3" key="1">
    <citation type="submission" date="2021-08" db="EMBL/GenBank/DDBJ databases">
        <title>Streptomyces sp. PTM05 isolated from lichen.</title>
        <authorList>
            <person name="Somphong A."/>
            <person name="Phongsopitanun W."/>
            <person name="Tanasupawat S."/>
        </authorList>
    </citation>
    <scope>NUCLEOTIDE SEQUENCE [LARGE SCALE GENOMIC DNA]</scope>
    <source>
        <strain evidence="2 3">Ptm05</strain>
    </source>
</reference>